<feature type="region of interest" description="Disordered" evidence="1">
    <location>
        <begin position="1097"/>
        <end position="1131"/>
    </location>
</feature>
<dbReference type="GeneTree" id="ENSGT01030000234900"/>
<feature type="compositionally biased region" description="Polar residues" evidence="1">
    <location>
        <begin position="497"/>
        <end position="520"/>
    </location>
</feature>
<dbReference type="Ensembl" id="ENSLBET00000010710.1">
    <property type="protein sequence ID" value="ENSLBEP00000010148.1"/>
    <property type="gene ID" value="ENSLBEG00000007875.1"/>
</dbReference>
<feature type="compositionally biased region" description="Low complexity" evidence="1">
    <location>
        <begin position="192"/>
        <end position="261"/>
    </location>
</feature>
<feature type="compositionally biased region" description="Pro residues" evidence="1">
    <location>
        <begin position="1398"/>
        <end position="1407"/>
    </location>
</feature>
<feature type="compositionally biased region" description="Polar residues" evidence="1">
    <location>
        <begin position="799"/>
        <end position="809"/>
    </location>
</feature>
<feature type="compositionally biased region" description="Polar residues" evidence="1">
    <location>
        <begin position="162"/>
        <end position="171"/>
    </location>
</feature>
<feature type="compositionally biased region" description="Low complexity" evidence="1">
    <location>
        <begin position="942"/>
        <end position="965"/>
    </location>
</feature>
<dbReference type="FunCoup" id="A0A3Q3ES49">
    <property type="interactions" value="24"/>
</dbReference>
<feature type="compositionally biased region" description="Polar residues" evidence="1">
    <location>
        <begin position="541"/>
        <end position="573"/>
    </location>
</feature>
<feature type="region of interest" description="Disordered" evidence="1">
    <location>
        <begin position="1499"/>
        <end position="1518"/>
    </location>
</feature>
<evidence type="ECO:0000256" key="1">
    <source>
        <dbReference type="SAM" id="MobiDB-lite"/>
    </source>
</evidence>
<accession>A0A3Q3ES49</accession>
<name>A0A3Q3ES49_9LABR</name>
<feature type="compositionally biased region" description="Polar residues" evidence="1">
    <location>
        <begin position="826"/>
        <end position="835"/>
    </location>
</feature>
<feature type="region of interest" description="Disordered" evidence="1">
    <location>
        <begin position="1338"/>
        <end position="1441"/>
    </location>
</feature>
<feature type="compositionally biased region" description="Basic and acidic residues" evidence="1">
    <location>
        <begin position="701"/>
        <end position="721"/>
    </location>
</feature>
<evidence type="ECO:0000313" key="4">
    <source>
        <dbReference type="Proteomes" id="UP000261660"/>
    </source>
</evidence>
<sequence length="1527" mass="162290">MKPDGVNMETTEPTEAAAVAEHPPLQDVTTEQAPSQPGETANDVAPEPAPKANGKAVAADPKAKTKAVSAKIPPTAKSAGATRPVTASQRTVNDVKSSNNVSAAAKKATTSTSAKASATGPASKRPVGVAAVSSTLKNQTKVPDRKPVGAARTTSAAATATNGTKPTTANGTPKRRPVAETVRPKTTASSNRPASSTAPKPSTSTTTTRPAAGATAKTTRPATAPPTSRLASTTTSRPTSSVTSKPSTTAAAKTTASRATTVPSTGRTTTAQLPKTAAAAKKDVSRPPPAAMAKKPLTTTSSATKKPESSKPATTTTVKQNSASKLSTTAKAAETKVSQTKAQPPAKSAPAKKPAAAARLPALNRPPIGRTPPASPVNKPANSSAALSKRGAKPTQAVPPFTAAKKTGVSNTTTPAVETQHADNATVATVAAATAAIVLAESQSETAESPPQESSLVAPALEEVSLPVLAQDTTPDVEPEETVQSHAAASAPPESLVLTQTTSPQEQPESNAPLQTTQEQIPAPADPEVPPVASSSDLQKESVNPFTDQTPSISQAPPVTESPLTQLPPQSNLNDEEDEEEQWESQQVSVSEMSGTTQPTEESRPGSAGLVRGSAWRASGALLSELDSEEVSGSQQGASELSAPGVLEGTESMDDLGDGSLKGAIDMEGASAGSPDFEKVPDIPVNDFDEDEEDDEDDDRVCDMDVGSERADEPQRPRHDNDVDEEEDDEDVEMASEGVTESGLESYGNADEDDFAEDERLDNLNRVAEPPPPPLLPSAPAAQWDQPNPFADHWAEPLQPQQVLENVSQAAGAAAASPLADPWQADSETPTQTPAQAWLELSSGPFGSEEAPHQSSVKDEAENLEARLYMDQSSPAPLLTLPSAAGMSLSSTLSSETSTPEELADPVRLRPQDAQVAGLSPQPDQDYQEEGDQEEEEEAEAETLPADEVLGGPATAPTSNPSSSSVTEDEASDTEGEAQLEDSLETPAVANIIFDSQAATRRCLSVVEEGEEAEVSACAVEDITPPSATSLASYGFDTTTTASNSNAQSTGESCVKSPGIFSLEELPEEVKEPFLIPQPAAAPSLAEHQYIECGKQEAESAEHVREEEEEALDPSSTPITMQQTEENPEDIQPPYYSAICEKTENSYAGFTALPHPHRRDHAAYPRTYCDIIKPPAAPPPKLTCADLPPRSLGRQALSPQLRRLEQHQKQLLEMQHRREQQSRPLEEAEQERKTREEEEQRKKKEEAEEEIKRNKEERKVQEQAEAAKKKKKEEEEEEKVRKEEELKQRRDLELQLQQQQEELKQRQQIMQWQQELQESNKGQTVVLSPSSGLCTIYEALENTDEEEGEDEGIKELKHTKKKKQSKQETENKTEKDDACEKVKKDEEKHEDSAVSTEDPPPPPPLSPDSPQTPSNDSQDGDSPLSLPPESPERPPPLDLDWGKKVDIVQQLINQTLMLNRDGCSSLLLLPGRAGGTLSPLESSLWPSLLPPLTPPSATVTSVSSFSPEATGSSPQGEWTVVELETHH</sequence>
<dbReference type="PANTHER" id="PTHR22427:SF8">
    <property type="entry name" value="PROLINE-RICH PROTEIN 36"/>
    <property type="match status" value="1"/>
</dbReference>
<feature type="compositionally biased region" description="Acidic residues" evidence="1">
    <location>
        <begin position="750"/>
        <end position="760"/>
    </location>
</feature>
<feature type="compositionally biased region" description="Polar residues" evidence="1">
    <location>
        <begin position="85"/>
        <end position="94"/>
    </location>
</feature>
<feature type="compositionally biased region" description="Polar residues" evidence="1">
    <location>
        <begin position="27"/>
        <end position="39"/>
    </location>
</feature>
<feature type="compositionally biased region" description="Acidic residues" evidence="1">
    <location>
        <begin position="967"/>
        <end position="984"/>
    </location>
</feature>
<dbReference type="STRING" id="56723.ENSLBEP00000010148"/>
<dbReference type="InterPro" id="IPR027907">
    <property type="entry name" value="BTBD8_C"/>
</dbReference>
<feature type="compositionally biased region" description="Low complexity" evidence="1">
    <location>
        <begin position="9"/>
        <end position="23"/>
    </location>
</feature>
<dbReference type="InParanoid" id="A0A3Q3ES49"/>
<feature type="compositionally biased region" description="Polar residues" evidence="1">
    <location>
        <begin position="262"/>
        <end position="273"/>
    </location>
</feature>
<feature type="compositionally biased region" description="Polar residues" evidence="1">
    <location>
        <begin position="1114"/>
        <end position="1125"/>
    </location>
</feature>
<feature type="region of interest" description="Disordered" evidence="1">
    <location>
        <begin position="442"/>
        <end position="985"/>
    </location>
</feature>
<feature type="compositionally biased region" description="Acidic residues" evidence="1">
    <location>
        <begin position="574"/>
        <end position="583"/>
    </location>
</feature>
<dbReference type="Proteomes" id="UP000261660">
    <property type="component" value="Unplaced"/>
</dbReference>
<feature type="compositionally biased region" description="Polar residues" evidence="1">
    <location>
        <begin position="311"/>
        <end position="321"/>
    </location>
</feature>
<feature type="compositionally biased region" description="Low complexity" evidence="1">
    <location>
        <begin position="888"/>
        <end position="901"/>
    </location>
</feature>
<proteinExistence type="predicted"/>
<evidence type="ECO:0000313" key="3">
    <source>
        <dbReference type="Ensembl" id="ENSLBEP00000010148.1"/>
    </source>
</evidence>
<feature type="domain" description="BTB/POZ" evidence="2">
    <location>
        <begin position="1483"/>
        <end position="1527"/>
    </location>
</feature>
<dbReference type="Pfam" id="PF15363">
    <property type="entry name" value="BTBD8_C"/>
    <property type="match status" value="1"/>
</dbReference>
<feature type="compositionally biased region" description="Low complexity" evidence="1">
    <location>
        <begin position="95"/>
        <end position="119"/>
    </location>
</feature>
<feature type="region of interest" description="Disordered" evidence="1">
    <location>
        <begin position="1"/>
        <end position="413"/>
    </location>
</feature>
<feature type="compositionally biased region" description="Acidic residues" evidence="1">
    <location>
        <begin position="722"/>
        <end position="734"/>
    </location>
</feature>
<feature type="compositionally biased region" description="Acidic residues" evidence="1">
    <location>
        <begin position="1341"/>
        <end position="1350"/>
    </location>
</feature>
<feature type="compositionally biased region" description="Acidic residues" evidence="1">
    <location>
        <begin position="687"/>
        <end position="700"/>
    </location>
</feature>
<feature type="compositionally biased region" description="Basic and acidic residues" evidence="1">
    <location>
        <begin position="850"/>
        <end position="865"/>
    </location>
</feature>
<feature type="compositionally biased region" description="Polar residues" evidence="1">
    <location>
        <begin position="132"/>
        <end position="141"/>
    </location>
</feature>
<feature type="compositionally biased region" description="Polar residues" evidence="1">
    <location>
        <begin position="442"/>
        <end position="455"/>
    </location>
</feature>
<feature type="compositionally biased region" description="Basic and acidic residues" evidence="1">
    <location>
        <begin position="1365"/>
        <end position="1392"/>
    </location>
</feature>
<evidence type="ECO:0000259" key="2">
    <source>
        <dbReference type="Pfam" id="PF15363"/>
    </source>
</evidence>
<dbReference type="PANTHER" id="PTHR22427">
    <property type="entry name" value="GH15728P"/>
    <property type="match status" value="1"/>
</dbReference>
<reference evidence="3" key="1">
    <citation type="submission" date="2025-08" db="UniProtKB">
        <authorList>
            <consortium name="Ensembl"/>
        </authorList>
    </citation>
    <scope>IDENTIFICATION</scope>
</reference>
<feature type="compositionally biased region" description="Low complexity" evidence="1">
    <location>
        <begin position="322"/>
        <end position="367"/>
    </location>
</feature>
<feature type="compositionally biased region" description="Basic and acidic residues" evidence="1">
    <location>
        <begin position="1278"/>
        <end position="1290"/>
    </location>
</feature>
<feature type="region of interest" description="Disordered" evidence="1">
    <location>
        <begin position="1215"/>
        <end position="1290"/>
    </location>
</feature>
<feature type="compositionally biased region" description="Pro residues" evidence="1">
    <location>
        <begin position="1425"/>
        <end position="1437"/>
    </location>
</feature>
<feature type="compositionally biased region" description="Low complexity" evidence="1">
    <location>
        <begin position="150"/>
        <end position="161"/>
    </location>
</feature>
<organism evidence="3 4">
    <name type="scientific">Labrus bergylta</name>
    <name type="common">ballan wrasse</name>
    <dbReference type="NCBI Taxonomy" id="56723"/>
    <lineage>
        <taxon>Eukaryota</taxon>
        <taxon>Metazoa</taxon>
        <taxon>Chordata</taxon>
        <taxon>Craniata</taxon>
        <taxon>Vertebrata</taxon>
        <taxon>Euteleostomi</taxon>
        <taxon>Actinopterygii</taxon>
        <taxon>Neopterygii</taxon>
        <taxon>Teleostei</taxon>
        <taxon>Neoteleostei</taxon>
        <taxon>Acanthomorphata</taxon>
        <taxon>Eupercaria</taxon>
        <taxon>Labriformes</taxon>
        <taxon>Labridae</taxon>
        <taxon>Labrus</taxon>
    </lineage>
</organism>
<feature type="compositionally biased region" description="Basic and acidic residues" evidence="1">
    <location>
        <begin position="1097"/>
        <end position="1106"/>
    </location>
</feature>
<keyword evidence="4" id="KW-1185">Reference proteome</keyword>
<reference evidence="3" key="2">
    <citation type="submission" date="2025-09" db="UniProtKB">
        <authorList>
            <consortium name="Ensembl"/>
        </authorList>
    </citation>
    <scope>IDENTIFICATION</scope>
</reference>
<feature type="compositionally biased region" description="Acidic residues" evidence="1">
    <location>
        <begin position="926"/>
        <end position="941"/>
    </location>
</feature>
<protein>
    <submittedName>
        <fullName evidence="3">Microtubule-associated protein futsch-like</fullName>
    </submittedName>
</protein>
<feature type="compositionally biased region" description="Basic and acidic residues" evidence="1">
    <location>
        <begin position="1215"/>
        <end position="1267"/>
    </location>
</feature>